<reference evidence="3 4" key="1">
    <citation type="submission" date="2020-08" db="EMBL/GenBank/DDBJ databases">
        <title>Genomic Encyclopedia of Type Strains, Phase IV (KMG-IV): sequencing the most valuable type-strain genomes for metagenomic binning, comparative biology and taxonomic classification.</title>
        <authorList>
            <person name="Goeker M."/>
        </authorList>
    </citation>
    <scope>NUCLEOTIDE SEQUENCE [LARGE SCALE GENOMIC DNA]</scope>
    <source>
        <strain evidence="3 4">DSM 12252</strain>
    </source>
</reference>
<gene>
    <name evidence="3" type="ORF">HNQ65_004736</name>
</gene>
<organism evidence="3 4">
    <name type="scientific">Prosthecobacter vanneervenii</name>
    <dbReference type="NCBI Taxonomy" id="48466"/>
    <lineage>
        <taxon>Bacteria</taxon>
        <taxon>Pseudomonadati</taxon>
        <taxon>Verrucomicrobiota</taxon>
        <taxon>Verrucomicrobiia</taxon>
        <taxon>Verrucomicrobiales</taxon>
        <taxon>Verrucomicrobiaceae</taxon>
        <taxon>Prosthecobacter</taxon>
    </lineage>
</organism>
<evidence type="ECO:0000313" key="3">
    <source>
        <dbReference type="EMBL" id="MBB5035128.1"/>
    </source>
</evidence>
<dbReference type="PANTHER" id="PTHR34978">
    <property type="entry name" value="POSSIBLE SENSOR-TRANSDUCER PROTEIN BLAR"/>
    <property type="match status" value="1"/>
</dbReference>
<comment type="caution">
    <text evidence="3">The sequence shown here is derived from an EMBL/GenBank/DDBJ whole genome shotgun (WGS) entry which is preliminary data.</text>
</comment>
<feature type="domain" description="Peptidase M56" evidence="2">
    <location>
        <begin position="2"/>
        <end position="115"/>
    </location>
</feature>
<accession>A0A7W7YFD0</accession>
<evidence type="ECO:0000313" key="4">
    <source>
        <dbReference type="Proteomes" id="UP000590740"/>
    </source>
</evidence>
<dbReference type="CDD" id="cd07341">
    <property type="entry name" value="M56_BlaR1_MecR1_like"/>
    <property type="match status" value="1"/>
</dbReference>
<dbReference type="EMBL" id="JACHIG010000013">
    <property type="protein sequence ID" value="MBB5035128.1"/>
    <property type="molecule type" value="Genomic_DNA"/>
</dbReference>
<keyword evidence="1" id="KW-1133">Transmembrane helix</keyword>
<sequence length="669" mass="73643">MEFDRDFTPVETRLVLKHELMHIKRGDLQLNALMCVLMTLHWFNPLLWIAFFKIRADREAACDAQVLHNAPAASRVEYGHALLKVETAFCPRGLSLGFVGIFQRGSALRTRIQLIAVRHNPHPLMKAIINACIIVMTFFGITRAQKPEPARDFTLGQASFKAGDSIRIHSVQTTAESITVAVDYELASEEEAYVSLFITVKNSDPTPVDPRQRAAIKKGRGSVVLVHPHPQPGLPHVTFYSKDGHPFGGIYFGTQEEAAASKALNLNYMLDASAPKTATPTEYIQNKLDRIIIPTVRFQEATVEEALEYLRVKSRDMDVTTQASNQRGVNIIFRQDISPSKANITLDLKDVPLGEALRYVVELAGMKMSIQPYAVIVAKSFPTARSTATEVPHAPAAGKIVIPDITFREATLTECCEFIRIKSRELDPKKKGVNILIKPGAAQEANITLSLKNVPVSEALYYCASLAHHKLSSDGQSYLLTPVSAESPEKKGQASGTAAKPAMNTAESQAAELRIARQRQYDFNKANLGDVLRYLATDAGINFVSLSEDSTASKKLVTFSVRASPFEVLEALCRTNGLVMGLEQGRWIFRDHDDKAVVIKSYALNKPGMNIDVVLKDIDSLLSAGEAKSAVVFDKDNNSFKITTTRQQHSWVSAYFQGINSTALAGGTK</sequence>
<dbReference type="Proteomes" id="UP000590740">
    <property type="component" value="Unassembled WGS sequence"/>
</dbReference>
<dbReference type="InterPro" id="IPR052173">
    <property type="entry name" value="Beta-lactam_resp_regulator"/>
</dbReference>
<evidence type="ECO:0000259" key="2">
    <source>
        <dbReference type="Pfam" id="PF05569"/>
    </source>
</evidence>
<dbReference type="AlphaFoldDB" id="A0A7W7YFD0"/>
<dbReference type="InterPro" id="IPR008756">
    <property type="entry name" value="Peptidase_M56"/>
</dbReference>
<keyword evidence="1" id="KW-0812">Transmembrane</keyword>
<feature type="transmembrane region" description="Helical" evidence="1">
    <location>
        <begin position="30"/>
        <end position="51"/>
    </location>
</feature>
<keyword evidence="4" id="KW-1185">Reference proteome</keyword>
<feature type="transmembrane region" description="Helical" evidence="1">
    <location>
        <begin position="124"/>
        <end position="141"/>
    </location>
</feature>
<dbReference type="PANTHER" id="PTHR34978:SF3">
    <property type="entry name" value="SLR0241 PROTEIN"/>
    <property type="match status" value="1"/>
</dbReference>
<protein>
    <recommendedName>
        <fullName evidence="2">Peptidase M56 domain-containing protein</fullName>
    </recommendedName>
</protein>
<proteinExistence type="predicted"/>
<name>A0A7W7YFD0_9BACT</name>
<keyword evidence="1" id="KW-0472">Membrane</keyword>
<evidence type="ECO:0000256" key="1">
    <source>
        <dbReference type="SAM" id="Phobius"/>
    </source>
</evidence>
<dbReference type="Pfam" id="PF05569">
    <property type="entry name" value="Peptidase_M56"/>
    <property type="match status" value="1"/>
</dbReference>